<feature type="coiled-coil region" evidence="1">
    <location>
        <begin position="158"/>
        <end position="196"/>
    </location>
</feature>
<protein>
    <submittedName>
        <fullName evidence="2">Uncharacterized protein</fullName>
    </submittedName>
</protein>
<reference evidence="2 3" key="1">
    <citation type="journal article" date="2021" name="BMC Biol.">
        <title>Horizontally acquired antibacterial genes associated with adaptive radiation of ladybird beetles.</title>
        <authorList>
            <person name="Li H.S."/>
            <person name="Tang X.F."/>
            <person name="Huang Y.H."/>
            <person name="Xu Z.Y."/>
            <person name="Chen M.L."/>
            <person name="Du X.Y."/>
            <person name="Qiu B.Y."/>
            <person name="Chen P.T."/>
            <person name="Zhang W."/>
            <person name="Slipinski A."/>
            <person name="Escalona H.E."/>
            <person name="Waterhouse R.M."/>
            <person name="Zwick A."/>
            <person name="Pang H."/>
        </authorList>
    </citation>
    <scope>NUCLEOTIDE SEQUENCE [LARGE SCALE GENOMIC DNA]</scope>
    <source>
        <strain evidence="2">SYSU2018</strain>
    </source>
</reference>
<sequence>MQKLDKIEHLNIDDVNKKILAKEPFVRPDYDIINPTGNYQDEDYKNYKDKLAKFYEISGKYQEFNEQTFVTSKIKTHKDYEIFIEENSGNLFDQEKEETESEILKQFYHKLNSYDTNGKRERRRLVRNIHEKFNTETEEFCIEPWFKRYLILNKFIHHARATILKKRLLKNLERLKKLDKEKIEELEKQHLKCKNESYGELFKQFL</sequence>
<organism evidence="2 3">
    <name type="scientific">Cryptolaemus montrouzieri</name>
    <dbReference type="NCBI Taxonomy" id="559131"/>
    <lineage>
        <taxon>Eukaryota</taxon>
        <taxon>Metazoa</taxon>
        <taxon>Ecdysozoa</taxon>
        <taxon>Arthropoda</taxon>
        <taxon>Hexapoda</taxon>
        <taxon>Insecta</taxon>
        <taxon>Pterygota</taxon>
        <taxon>Neoptera</taxon>
        <taxon>Endopterygota</taxon>
        <taxon>Coleoptera</taxon>
        <taxon>Polyphaga</taxon>
        <taxon>Cucujiformia</taxon>
        <taxon>Coccinelloidea</taxon>
        <taxon>Coccinellidae</taxon>
        <taxon>Scymninae</taxon>
        <taxon>Scymnini</taxon>
        <taxon>Cryptolaemus</taxon>
    </lineage>
</organism>
<gene>
    <name evidence="2" type="ORF">HHI36_021562</name>
</gene>
<dbReference type="EMBL" id="JABFTP020000042">
    <property type="protein sequence ID" value="KAL3271062.1"/>
    <property type="molecule type" value="Genomic_DNA"/>
</dbReference>
<accession>A0ABD2MY91</accession>
<proteinExistence type="predicted"/>
<evidence type="ECO:0000256" key="1">
    <source>
        <dbReference type="SAM" id="Coils"/>
    </source>
</evidence>
<evidence type="ECO:0000313" key="3">
    <source>
        <dbReference type="Proteomes" id="UP001516400"/>
    </source>
</evidence>
<evidence type="ECO:0000313" key="2">
    <source>
        <dbReference type="EMBL" id="KAL3271062.1"/>
    </source>
</evidence>
<keyword evidence="1" id="KW-0175">Coiled coil</keyword>
<keyword evidence="3" id="KW-1185">Reference proteome</keyword>
<dbReference type="Proteomes" id="UP001516400">
    <property type="component" value="Unassembled WGS sequence"/>
</dbReference>
<dbReference type="AlphaFoldDB" id="A0ABD2MY91"/>
<comment type="caution">
    <text evidence="2">The sequence shown here is derived from an EMBL/GenBank/DDBJ whole genome shotgun (WGS) entry which is preliminary data.</text>
</comment>
<name>A0ABD2MY91_9CUCU</name>